<keyword evidence="4 14" id="KW-0812">Transmembrane</keyword>
<evidence type="ECO:0000313" key="17">
    <source>
        <dbReference type="Proteomes" id="UP000704762"/>
    </source>
</evidence>
<keyword evidence="12 14" id="KW-0472">Membrane</keyword>
<name>A0ABS2RFC5_9ACTN</name>
<evidence type="ECO:0000256" key="3">
    <source>
        <dbReference type="ARBA" id="ARBA00022630"/>
    </source>
</evidence>
<dbReference type="SUPFAM" id="SSF63380">
    <property type="entry name" value="Riboflavin synthase domain-like"/>
    <property type="match status" value="1"/>
</dbReference>
<evidence type="ECO:0000256" key="5">
    <source>
        <dbReference type="ARBA" id="ARBA00022714"/>
    </source>
</evidence>
<sequence length="463" mass="50695">MTSLAPAPPRHARPSRTRHSRVRRRRSSVGALLVRLFIVLSCVLVALLWWASTPGTPDVTPGSALTSLGELTGMMAGLLVCVQVLLVARVPWLESAVGQDHLVSWHRSLGGSVLLLTVTHVLLLLVGGELVDRRMPWSEFWTVMLTQPDVLTATIGTAALILAGIASARFARQRLSYEAWYWLHLTTYVAVFLTFGHQINAGAHFAGNPWSRLLWTGLYLATASAVVTWRILLPLRAVLRHRVRVEAVVEESVGVASIWLRGRHLEELNTRAGQFFLFRFLAPGHLWTAHPYSVSFVPHRDQMRITIGALGDHSSAVTGIRPGTFVIMNGPFGRFTADRAGSDKVLLVAGGAGIGPIRALAHDLSVRGHDVVVLHRARSADHLALGPELAAQDEITFLPVLGRRRDLRHDPLSAGSLLAMVPDVREREVFVCGSPGLSETVSTALRSLGLPERHIHREELSMS</sequence>
<dbReference type="SUPFAM" id="SSF52343">
    <property type="entry name" value="Ferredoxin reductase-like, C-terminal NADP-linked domain"/>
    <property type="match status" value="1"/>
</dbReference>
<dbReference type="PROSITE" id="PS51384">
    <property type="entry name" value="FAD_FR"/>
    <property type="match status" value="1"/>
</dbReference>
<evidence type="ECO:0000256" key="4">
    <source>
        <dbReference type="ARBA" id="ARBA00022692"/>
    </source>
</evidence>
<dbReference type="RefSeq" id="WP_204916344.1">
    <property type="nucleotide sequence ID" value="NZ_BAAAQP010000011.1"/>
</dbReference>
<protein>
    <submittedName>
        <fullName evidence="16">Ferric reductase</fullName>
    </submittedName>
</protein>
<comment type="subcellular location">
    <subcellularLocation>
        <location evidence="2">Membrane</location>
        <topology evidence="2">Multi-pass membrane protein</topology>
    </subcellularLocation>
</comment>
<evidence type="ECO:0000256" key="14">
    <source>
        <dbReference type="SAM" id="Phobius"/>
    </source>
</evidence>
<evidence type="ECO:0000256" key="6">
    <source>
        <dbReference type="ARBA" id="ARBA00022723"/>
    </source>
</evidence>
<keyword evidence="10" id="KW-0408">Iron</keyword>
<comment type="caution">
    <text evidence="16">The sequence shown here is derived from an EMBL/GenBank/DDBJ whole genome shotgun (WGS) entry which is preliminary data.</text>
</comment>
<dbReference type="InterPro" id="IPR050415">
    <property type="entry name" value="MRET"/>
</dbReference>
<dbReference type="PANTHER" id="PTHR47354:SF8">
    <property type="entry name" value="1,2-PHENYLACETYL-COA EPOXIDASE, SUBUNIT E"/>
    <property type="match status" value="1"/>
</dbReference>
<evidence type="ECO:0000256" key="12">
    <source>
        <dbReference type="ARBA" id="ARBA00023136"/>
    </source>
</evidence>
<evidence type="ECO:0000256" key="13">
    <source>
        <dbReference type="SAM" id="MobiDB-lite"/>
    </source>
</evidence>
<dbReference type="Proteomes" id="UP000704762">
    <property type="component" value="Unassembled WGS sequence"/>
</dbReference>
<dbReference type="PRINTS" id="PR00410">
    <property type="entry name" value="PHEHYDRXLASE"/>
</dbReference>
<feature type="domain" description="FAD-binding FR-type" evidence="15">
    <location>
        <begin position="238"/>
        <end position="338"/>
    </location>
</feature>
<keyword evidence="9" id="KW-0560">Oxidoreductase</keyword>
<feature type="compositionally biased region" description="Basic residues" evidence="13">
    <location>
        <begin position="10"/>
        <end position="23"/>
    </location>
</feature>
<dbReference type="InterPro" id="IPR013130">
    <property type="entry name" value="Fe3_Rdtase_TM_dom"/>
</dbReference>
<proteinExistence type="predicted"/>
<feature type="transmembrane region" description="Helical" evidence="14">
    <location>
        <begin position="109"/>
        <end position="130"/>
    </location>
</feature>
<keyword evidence="7" id="KW-0274">FAD</keyword>
<keyword evidence="3" id="KW-0285">Flavoprotein</keyword>
<evidence type="ECO:0000256" key="11">
    <source>
        <dbReference type="ARBA" id="ARBA00023014"/>
    </source>
</evidence>
<dbReference type="Gene3D" id="3.40.50.80">
    <property type="entry name" value="Nucleotide-binding domain of ferredoxin-NADP reductase (FNR) module"/>
    <property type="match status" value="1"/>
</dbReference>
<dbReference type="PANTHER" id="PTHR47354">
    <property type="entry name" value="NADH OXIDOREDUCTASE HCR"/>
    <property type="match status" value="1"/>
</dbReference>
<evidence type="ECO:0000256" key="8">
    <source>
        <dbReference type="ARBA" id="ARBA00022989"/>
    </source>
</evidence>
<keyword evidence="11" id="KW-0411">Iron-sulfur</keyword>
<comment type="cofactor">
    <cofactor evidence="1">
        <name>FAD</name>
        <dbReference type="ChEBI" id="CHEBI:57692"/>
    </cofactor>
</comment>
<evidence type="ECO:0000256" key="2">
    <source>
        <dbReference type="ARBA" id="ARBA00004141"/>
    </source>
</evidence>
<feature type="transmembrane region" description="Helical" evidence="14">
    <location>
        <begin position="213"/>
        <end position="233"/>
    </location>
</feature>
<gene>
    <name evidence="16" type="ORF">JOE57_000619</name>
</gene>
<evidence type="ECO:0000256" key="10">
    <source>
        <dbReference type="ARBA" id="ARBA00023004"/>
    </source>
</evidence>
<dbReference type="Gene3D" id="2.40.30.10">
    <property type="entry name" value="Translation factors"/>
    <property type="match status" value="1"/>
</dbReference>
<keyword evidence="8 14" id="KW-1133">Transmembrane helix</keyword>
<feature type="transmembrane region" description="Helical" evidence="14">
    <location>
        <begin position="71"/>
        <end position="88"/>
    </location>
</feature>
<feature type="region of interest" description="Disordered" evidence="13">
    <location>
        <begin position="1"/>
        <end position="23"/>
    </location>
</feature>
<dbReference type="InterPro" id="IPR039261">
    <property type="entry name" value="FNR_nucleotide-bd"/>
</dbReference>
<feature type="transmembrane region" description="Helical" evidence="14">
    <location>
        <begin position="29"/>
        <end position="51"/>
    </location>
</feature>
<accession>A0ABS2RFC5</accession>
<evidence type="ECO:0000256" key="1">
    <source>
        <dbReference type="ARBA" id="ARBA00001974"/>
    </source>
</evidence>
<evidence type="ECO:0000313" key="16">
    <source>
        <dbReference type="EMBL" id="MBM7797698.1"/>
    </source>
</evidence>
<feature type="transmembrane region" description="Helical" evidence="14">
    <location>
        <begin position="150"/>
        <end position="168"/>
    </location>
</feature>
<dbReference type="Pfam" id="PF01794">
    <property type="entry name" value="Ferric_reduct"/>
    <property type="match status" value="1"/>
</dbReference>
<reference evidence="16 17" key="1">
    <citation type="submission" date="2021-01" db="EMBL/GenBank/DDBJ databases">
        <title>Sequencing the genomes of 1000 actinobacteria strains.</title>
        <authorList>
            <person name="Klenk H.-P."/>
        </authorList>
    </citation>
    <scope>NUCLEOTIDE SEQUENCE [LARGE SCALE GENOMIC DNA]</scope>
    <source>
        <strain evidence="16 17">DSM 18662</strain>
    </source>
</reference>
<keyword evidence="17" id="KW-1185">Reference proteome</keyword>
<evidence type="ECO:0000256" key="7">
    <source>
        <dbReference type="ARBA" id="ARBA00022827"/>
    </source>
</evidence>
<keyword evidence="5" id="KW-0001">2Fe-2S</keyword>
<feature type="transmembrane region" description="Helical" evidence="14">
    <location>
        <begin position="180"/>
        <end position="201"/>
    </location>
</feature>
<dbReference type="InterPro" id="IPR017927">
    <property type="entry name" value="FAD-bd_FR_type"/>
</dbReference>
<organism evidence="16 17">
    <name type="scientific">Microlunatus panaciterrae</name>
    <dbReference type="NCBI Taxonomy" id="400768"/>
    <lineage>
        <taxon>Bacteria</taxon>
        <taxon>Bacillati</taxon>
        <taxon>Actinomycetota</taxon>
        <taxon>Actinomycetes</taxon>
        <taxon>Propionibacteriales</taxon>
        <taxon>Propionibacteriaceae</taxon>
        <taxon>Microlunatus</taxon>
    </lineage>
</organism>
<dbReference type="InterPro" id="IPR017938">
    <property type="entry name" value="Riboflavin_synthase-like_b-brl"/>
</dbReference>
<evidence type="ECO:0000259" key="15">
    <source>
        <dbReference type="PROSITE" id="PS51384"/>
    </source>
</evidence>
<evidence type="ECO:0000256" key="9">
    <source>
        <dbReference type="ARBA" id="ARBA00023002"/>
    </source>
</evidence>
<dbReference type="EMBL" id="JAFBCF010000001">
    <property type="protein sequence ID" value="MBM7797698.1"/>
    <property type="molecule type" value="Genomic_DNA"/>
</dbReference>
<keyword evidence="6" id="KW-0479">Metal-binding</keyword>